<dbReference type="EMBL" id="JBBCAQ010000028">
    <property type="protein sequence ID" value="KAK7585927.1"/>
    <property type="molecule type" value="Genomic_DNA"/>
</dbReference>
<accession>A0AAN9TG98</accession>
<evidence type="ECO:0000313" key="3">
    <source>
        <dbReference type="Proteomes" id="UP001367676"/>
    </source>
</evidence>
<proteinExistence type="predicted"/>
<feature type="region of interest" description="Disordered" evidence="1">
    <location>
        <begin position="1"/>
        <end position="43"/>
    </location>
</feature>
<name>A0AAN9TG98_9HEMI</name>
<dbReference type="Proteomes" id="UP001367676">
    <property type="component" value="Unassembled WGS sequence"/>
</dbReference>
<feature type="compositionally biased region" description="Acidic residues" evidence="1">
    <location>
        <begin position="1"/>
        <end position="10"/>
    </location>
</feature>
<evidence type="ECO:0000256" key="1">
    <source>
        <dbReference type="SAM" id="MobiDB-lite"/>
    </source>
</evidence>
<comment type="caution">
    <text evidence="2">The sequence shown here is derived from an EMBL/GenBank/DDBJ whole genome shotgun (WGS) entry which is preliminary data.</text>
</comment>
<feature type="compositionally biased region" description="Low complexity" evidence="1">
    <location>
        <begin position="27"/>
        <end position="43"/>
    </location>
</feature>
<organism evidence="2 3">
    <name type="scientific">Parthenolecanium corni</name>
    <dbReference type="NCBI Taxonomy" id="536013"/>
    <lineage>
        <taxon>Eukaryota</taxon>
        <taxon>Metazoa</taxon>
        <taxon>Ecdysozoa</taxon>
        <taxon>Arthropoda</taxon>
        <taxon>Hexapoda</taxon>
        <taxon>Insecta</taxon>
        <taxon>Pterygota</taxon>
        <taxon>Neoptera</taxon>
        <taxon>Paraneoptera</taxon>
        <taxon>Hemiptera</taxon>
        <taxon>Sternorrhyncha</taxon>
        <taxon>Coccoidea</taxon>
        <taxon>Coccidae</taxon>
        <taxon>Parthenolecanium</taxon>
    </lineage>
</organism>
<gene>
    <name evidence="2" type="ORF">V9T40_000106</name>
</gene>
<protein>
    <submittedName>
        <fullName evidence="2">Uncharacterized protein</fullName>
    </submittedName>
</protein>
<keyword evidence="3" id="KW-1185">Reference proteome</keyword>
<evidence type="ECO:0000313" key="2">
    <source>
        <dbReference type="EMBL" id="KAK7585927.1"/>
    </source>
</evidence>
<sequence length="291" mass="32778">MTDPTDNDQPMDERQLLDPPADQNAPQDNENQQDQIQNGQRSDGQVVDLRDHVTPLNQTPLSEITLPPIIPSMSAMEFDNLFDKLSAGVQQTPKGTNVPLSTPSTNNGKTNYGELENVFKITVPEGHPLDGRDLDESDGIVVDIDAKKQKLNPPGLSDDEQLSDRENFSRRMNTIHSDEESIIMGEKTENAVSSQYRQYIKAAQCMIVQLNTQEPLEHSRLYRPLIRMVREHITDLDNVKDGVVQSLIVRGCDIRGELKKQLVLLNQLMDNQVAQEAAQKILPDKIQRHLE</sequence>
<reference evidence="2 3" key="1">
    <citation type="submission" date="2024-03" db="EMBL/GenBank/DDBJ databases">
        <title>Adaptation during the transition from Ophiocordyceps entomopathogen to insect associate is accompanied by gene loss and intensified selection.</title>
        <authorList>
            <person name="Ward C.M."/>
            <person name="Onetto C.A."/>
            <person name="Borneman A.R."/>
        </authorList>
    </citation>
    <scope>NUCLEOTIDE SEQUENCE [LARGE SCALE GENOMIC DNA]</scope>
    <source>
        <strain evidence="2">AWRI1</strain>
        <tissue evidence="2">Single Adult Female</tissue>
    </source>
</reference>
<dbReference type="AlphaFoldDB" id="A0AAN9TG98"/>